<evidence type="ECO:0000313" key="1">
    <source>
        <dbReference type="EMBL" id="GIU48914.1"/>
    </source>
</evidence>
<keyword evidence="2" id="KW-1185">Reference proteome</keyword>
<sequence length="171" mass="18852">MSICVRNGNFGGSGVEPQLESLDAVVSLSAENPNVLFNLAKTLAPELADIQLPTNGNAIELNTIIPMPEEIKISPKLAIKGEHIVLFAGEKGEAVANALGEEPLVSNGLMVISTDYRKIFKPLLSLWDLTGESIPEDFNRMKDYNMRSRFSLDVEQKGFEVESYINYYSTQ</sequence>
<reference evidence="1" key="1">
    <citation type="submission" date="2021-05" db="EMBL/GenBank/DDBJ databases">
        <title>Molecular characterization for Shewanella algae harboring chromosomal blaOXA-55-like strains isolated from clinical and environment sample.</title>
        <authorList>
            <person name="Ohama Y."/>
            <person name="Aoki K."/>
            <person name="Harada S."/>
            <person name="Moriya K."/>
            <person name="Ishii Y."/>
            <person name="Tateda K."/>
        </authorList>
    </citation>
    <scope>NUCLEOTIDE SEQUENCE</scope>
    <source>
        <strain evidence="1">JCM 11563</strain>
    </source>
</reference>
<gene>
    <name evidence="1" type="ORF">TUM4438_31390</name>
</gene>
<organism evidence="1 2">
    <name type="scientific">Shewanella sairae</name>
    <dbReference type="NCBI Taxonomy" id="190310"/>
    <lineage>
        <taxon>Bacteria</taxon>
        <taxon>Pseudomonadati</taxon>
        <taxon>Pseudomonadota</taxon>
        <taxon>Gammaproteobacteria</taxon>
        <taxon>Alteromonadales</taxon>
        <taxon>Shewanellaceae</taxon>
        <taxon>Shewanella</taxon>
    </lineage>
</organism>
<dbReference type="RefSeq" id="WP_220782111.1">
    <property type="nucleotide sequence ID" value="NZ_BPEY01000062.1"/>
</dbReference>
<name>A0ABQ4PLF0_9GAMM</name>
<dbReference type="Proteomes" id="UP000887104">
    <property type="component" value="Unassembled WGS sequence"/>
</dbReference>
<dbReference type="EMBL" id="BPEY01000062">
    <property type="protein sequence ID" value="GIU48914.1"/>
    <property type="molecule type" value="Genomic_DNA"/>
</dbReference>
<accession>A0ABQ4PLF0</accession>
<proteinExistence type="predicted"/>
<protein>
    <submittedName>
        <fullName evidence="1">Uncharacterized protein</fullName>
    </submittedName>
</protein>
<comment type="caution">
    <text evidence="1">The sequence shown here is derived from an EMBL/GenBank/DDBJ whole genome shotgun (WGS) entry which is preliminary data.</text>
</comment>
<evidence type="ECO:0000313" key="2">
    <source>
        <dbReference type="Proteomes" id="UP000887104"/>
    </source>
</evidence>